<evidence type="ECO:0000313" key="4">
    <source>
        <dbReference type="Proteomes" id="UP000217979"/>
    </source>
</evidence>
<dbReference type="Proteomes" id="UP000251197">
    <property type="component" value="Unassembled WGS sequence"/>
</dbReference>
<organism evidence="2 4">
    <name type="scientific">Cedecea neteri</name>
    <dbReference type="NCBI Taxonomy" id="158822"/>
    <lineage>
        <taxon>Bacteria</taxon>
        <taxon>Pseudomonadati</taxon>
        <taxon>Pseudomonadota</taxon>
        <taxon>Gammaproteobacteria</taxon>
        <taxon>Enterobacterales</taxon>
        <taxon>Enterobacteriaceae</taxon>
        <taxon>Cedecea</taxon>
    </lineage>
</organism>
<geneLocation type="plasmid" evidence="2">
    <name>unnamed</name>
</geneLocation>
<dbReference type="EMBL" id="CP023526">
    <property type="protein sequence ID" value="ATF95491.1"/>
    <property type="molecule type" value="Genomic_DNA"/>
</dbReference>
<keyword evidence="2" id="KW-0614">Plasmid</keyword>
<dbReference type="Proteomes" id="UP000217979">
    <property type="component" value="Plasmid unnamed"/>
</dbReference>
<dbReference type="AlphaFoldDB" id="A0A291E618"/>
<dbReference type="RefSeq" id="WP_061278987.1">
    <property type="nucleotide sequence ID" value="NZ_CP023526.1"/>
</dbReference>
<feature type="compositionally biased region" description="Polar residues" evidence="1">
    <location>
        <begin position="16"/>
        <end position="25"/>
    </location>
</feature>
<feature type="region of interest" description="Disordered" evidence="1">
    <location>
        <begin position="1"/>
        <end position="25"/>
    </location>
</feature>
<name>A0A291E618_9ENTR</name>
<reference evidence="3 5" key="2">
    <citation type="submission" date="2018-06" db="EMBL/GenBank/DDBJ databases">
        <authorList>
            <consortium name="Pathogen Informatics"/>
            <person name="Doyle S."/>
        </authorList>
    </citation>
    <scope>NUCLEOTIDE SEQUENCE [LARGE SCALE GENOMIC DNA]</scope>
    <source>
        <strain evidence="3 5">NCTC12120</strain>
    </source>
</reference>
<protein>
    <submittedName>
        <fullName evidence="2">Uncharacterized protein</fullName>
    </submittedName>
</protein>
<proteinExistence type="predicted"/>
<evidence type="ECO:0000313" key="5">
    <source>
        <dbReference type="Proteomes" id="UP000251197"/>
    </source>
</evidence>
<accession>A0A291E618</accession>
<evidence type="ECO:0000313" key="2">
    <source>
        <dbReference type="EMBL" id="ATF95491.1"/>
    </source>
</evidence>
<sequence length="60" mass="6511">MSHDRPVLSLKRKTVTPETGDTSSVMPTRRTVILAAGPEAAYLRYPRQPVPGVHMVALPG</sequence>
<reference evidence="2 4" key="1">
    <citation type="submission" date="2017-09" db="EMBL/GenBank/DDBJ databases">
        <title>FDA dAtabase for Regulatory Grade micrObial Sequences (FDA-ARGOS): Supporting development and validation of Infectious Disease Dx tests.</title>
        <authorList>
            <person name="Minogue T."/>
            <person name="Wolcott M."/>
            <person name="Wasieloski L."/>
            <person name="Aguilar W."/>
            <person name="Moore D."/>
            <person name="Tallon L."/>
            <person name="Sadzewicz L."/>
            <person name="Ott S."/>
            <person name="Zhao X."/>
            <person name="Nagaraj S."/>
            <person name="Vavikolanu K."/>
            <person name="Aluvathingal J."/>
            <person name="Nadendla S."/>
            <person name="Sichtig H."/>
        </authorList>
    </citation>
    <scope>NUCLEOTIDE SEQUENCE [LARGE SCALE GENOMIC DNA]</scope>
    <source>
        <strain evidence="2 4">FDAARGOS_392</strain>
        <plasmid evidence="4">Plasmid unnamed</plasmid>
        <plasmid evidence="2">unnamed</plasmid>
    </source>
</reference>
<dbReference type="EMBL" id="UAVU01000009">
    <property type="protein sequence ID" value="SQC92074.1"/>
    <property type="molecule type" value="Genomic_DNA"/>
</dbReference>
<gene>
    <name evidence="2" type="ORF">CO704_25815</name>
    <name evidence="3" type="ORF">NCTC12120_05260</name>
</gene>
<evidence type="ECO:0000313" key="3">
    <source>
        <dbReference type="EMBL" id="SQC92074.1"/>
    </source>
</evidence>
<evidence type="ECO:0000256" key="1">
    <source>
        <dbReference type="SAM" id="MobiDB-lite"/>
    </source>
</evidence>